<feature type="domain" description="Fibrinogen C-terminal" evidence="2">
    <location>
        <begin position="185"/>
        <end position="404"/>
    </location>
</feature>
<dbReference type="InterPro" id="IPR002181">
    <property type="entry name" value="Fibrinogen_a/b/g_C_dom"/>
</dbReference>
<evidence type="ECO:0000256" key="1">
    <source>
        <dbReference type="SAM" id="Phobius"/>
    </source>
</evidence>
<name>A0A914HEJ7_GLORO</name>
<dbReference type="WBParaSite" id="Gr19_v10_g16275.t1">
    <property type="protein sequence ID" value="Gr19_v10_g16275.t1"/>
    <property type="gene ID" value="Gr19_v10_g16275"/>
</dbReference>
<proteinExistence type="predicted"/>
<evidence type="ECO:0000313" key="4">
    <source>
        <dbReference type="WBParaSite" id="Gr19_v10_g16275.t1"/>
    </source>
</evidence>
<dbReference type="PROSITE" id="PS51406">
    <property type="entry name" value="FIBRINOGEN_C_2"/>
    <property type="match status" value="1"/>
</dbReference>
<keyword evidence="1" id="KW-0812">Transmembrane</keyword>
<dbReference type="Proteomes" id="UP000887572">
    <property type="component" value="Unplaced"/>
</dbReference>
<dbReference type="InterPro" id="IPR036056">
    <property type="entry name" value="Fibrinogen-like_C"/>
</dbReference>
<dbReference type="InterPro" id="IPR014716">
    <property type="entry name" value="Fibrinogen_a/b/g_C_1"/>
</dbReference>
<dbReference type="PANTHER" id="PTHR19143">
    <property type="entry name" value="FIBRINOGEN/TENASCIN/ANGIOPOEITIN"/>
    <property type="match status" value="1"/>
</dbReference>
<evidence type="ECO:0000313" key="3">
    <source>
        <dbReference type="Proteomes" id="UP000887572"/>
    </source>
</evidence>
<evidence type="ECO:0000259" key="2">
    <source>
        <dbReference type="PROSITE" id="PS51406"/>
    </source>
</evidence>
<organism evidence="3 4">
    <name type="scientific">Globodera rostochiensis</name>
    <name type="common">Golden nematode worm</name>
    <name type="synonym">Heterodera rostochiensis</name>
    <dbReference type="NCBI Taxonomy" id="31243"/>
    <lineage>
        <taxon>Eukaryota</taxon>
        <taxon>Metazoa</taxon>
        <taxon>Ecdysozoa</taxon>
        <taxon>Nematoda</taxon>
        <taxon>Chromadorea</taxon>
        <taxon>Rhabditida</taxon>
        <taxon>Tylenchina</taxon>
        <taxon>Tylenchomorpha</taxon>
        <taxon>Tylenchoidea</taxon>
        <taxon>Heteroderidae</taxon>
        <taxon>Heteroderinae</taxon>
        <taxon>Globodera</taxon>
    </lineage>
</organism>
<keyword evidence="3" id="KW-1185">Reference proteome</keyword>
<feature type="transmembrane region" description="Helical" evidence="1">
    <location>
        <begin position="73"/>
        <end position="99"/>
    </location>
</feature>
<dbReference type="Gene3D" id="3.90.215.10">
    <property type="entry name" value="Gamma Fibrinogen, chain A, domain 1"/>
    <property type="match status" value="1"/>
</dbReference>
<dbReference type="Pfam" id="PF00147">
    <property type="entry name" value="Fibrinogen_C"/>
    <property type="match status" value="1"/>
</dbReference>
<dbReference type="AlphaFoldDB" id="A0A914HEJ7"/>
<accession>A0A914HEJ7</accession>
<keyword evidence="1" id="KW-0472">Membrane</keyword>
<dbReference type="GO" id="GO:0005615">
    <property type="term" value="C:extracellular space"/>
    <property type="evidence" value="ECO:0007669"/>
    <property type="project" value="TreeGrafter"/>
</dbReference>
<dbReference type="SMART" id="SM00186">
    <property type="entry name" value="FBG"/>
    <property type="match status" value="1"/>
</dbReference>
<dbReference type="Gene3D" id="4.10.530.10">
    <property type="entry name" value="Gamma-fibrinogen Carboxyl Terminal Fragment, domain 2"/>
    <property type="match status" value="1"/>
</dbReference>
<sequence>MTHSYTVCEQSYDQRDEHSRYLPADDNGLRVGGCGGGSSRVTHMSRHDPLEEELDPCLSAAVRYKKEPSNGLAHLKCFLCFVIVLFSLALLAVALLMLFGGGESTDSLPRTTQFGQKASTNYQEANIRKVLQPKGSSKSPHEAYFTKKPLRGKAISFVLPKTTSKKPNVVTTPQPTTLATTKLKKNISEFVYDCDYHKKSGKKTGVYQLVLPGFDHFYANCLMETDHGWIVWQRRTGSHLPFWNNTFDEYASGFGDLNSGGDGWLGLNWIHALSELSNKLELRIRLEGDLCEGKSKRSCSGFGDTGSWWGDWEFTLEGRKNGFRINNLHFLRGNLSFNGTGLDLFSDLCDGYKFTTVDVDNDINPLENCANFRERGAWWHSDCAHSVLNGRYGVTSPTTNGMSWNRPSPSQKEKGPAAHEAYIIKPKNSLILVRISDC</sequence>
<dbReference type="InterPro" id="IPR050373">
    <property type="entry name" value="Fibrinogen_C-term_domain"/>
</dbReference>
<protein>
    <submittedName>
        <fullName evidence="4">Fibrinogen C-terminal domain-containing protein</fullName>
    </submittedName>
</protein>
<dbReference type="SUPFAM" id="SSF56496">
    <property type="entry name" value="Fibrinogen C-terminal domain-like"/>
    <property type="match status" value="1"/>
</dbReference>
<reference evidence="4" key="1">
    <citation type="submission" date="2022-11" db="UniProtKB">
        <authorList>
            <consortium name="WormBaseParasite"/>
        </authorList>
    </citation>
    <scope>IDENTIFICATION</scope>
</reference>
<keyword evidence="1" id="KW-1133">Transmembrane helix</keyword>